<keyword evidence="5 8" id="KW-1133">Transmembrane helix</keyword>
<evidence type="ECO:0000256" key="2">
    <source>
        <dbReference type="ARBA" id="ARBA00006727"/>
    </source>
</evidence>
<dbReference type="OrthoDB" id="5667at2759"/>
<feature type="transmembrane region" description="Helical" evidence="8">
    <location>
        <begin position="119"/>
        <end position="138"/>
    </location>
</feature>
<feature type="region of interest" description="Disordered" evidence="7">
    <location>
        <begin position="1"/>
        <end position="30"/>
    </location>
</feature>
<evidence type="ECO:0000259" key="9">
    <source>
        <dbReference type="PROSITE" id="PS50850"/>
    </source>
</evidence>
<dbReference type="GO" id="GO:0016020">
    <property type="term" value="C:membrane"/>
    <property type="evidence" value="ECO:0007669"/>
    <property type="project" value="UniProtKB-SubCell"/>
</dbReference>
<evidence type="ECO:0000256" key="7">
    <source>
        <dbReference type="SAM" id="MobiDB-lite"/>
    </source>
</evidence>
<keyword evidence="4 8" id="KW-0812">Transmembrane</keyword>
<feature type="transmembrane region" description="Helical" evidence="8">
    <location>
        <begin position="343"/>
        <end position="368"/>
    </location>
</feature>
<name>A0A9W9PN63_9EURO</name>
<feature type="transmembrane region" description="Helical" evidence="8">
    <location>
        <begin position="176"/>
        <end position="196"/>
    </location>
</feature>
<dbReference type="EMBL" id="JAPZBO010000009">
    <property type="protein sequence ID" value="KAJ5302559.1"/>
    <property type="molecule type" value="Genomic_DNA"/>
</dbReference>
<feature type="transmembrane region" description="Helical" evidence="8">
    <location>
        <begin position="253"/>
        <end position="275"/>
    </location>
</feature>
<dbReference type="PROSITE" id="PS50850">
    <property type="entry name" value="MFS"/>
    <property type="match status" value="1"/>
</dbReference>
<evidence type="ECO:0000256" key="4">
    <source>
        <dbReference type="ARBA" id="ARBA00022692"/>
    </source>
</evidence>
<evidence type="ECO:0000256" key="5">
    <source>
        <dbReference type="ARBA" id="ARBA00022989"/>
    </source>
</evidence>
<evidence type="ECO:0000313" key="10">
    <source>
        <dbReference type="EMBL" id="KAJ5302559.1"/>
    </source>
</evidence>
<comment type="similarity">
    <text evidence="2">Belongs to the major facilitator superfamily. Monocarboxylate porter (TC 2.A.1.13) family.</text>
</comment>
<dbReference type="InterPro" id="IPR036259">
    <property type="entry name" value="MFS_trans_sf"/>
</dbReference>
<dbReference type="Pfam" id="PF07690">
    <property type="entry name" value="MFS_1"/>
    <property type="match status" value="1"/>
</dbReference>
<dbReference type="InterPro" id="IPR020846">
    <property type="entry name" value="MFS_dom"/>
</dbReference>
<feature type="transmembrane region" description="Helical" evidence="8">
    <location>
        <begin position="287"/>
        <end position="309"/>
    </location>
</feature>
<feature type="transmembrane region" description="Helical" evidence="8">
    <location>
        <begin position="57"/>
        <end position="77"/>
    </location>
</feature>
<evidence type="ECO:0000256" key="8">
    <source>
        <dbReference type="SAM" id="Phobius"/>
    </source>
</evidence>
<feature type="compositionally biased region" description="Basic and acidic residues" evidence="7">
    <location>
        <begin position="19"/>
        <end position="28"/>
    </location>
</feature>
<feature type="transmembrane region" description="Helical" evidence="8">
    <location>
        <begin position="144"/>
        <end position="164"/>
    </location>
</feature>
<comment type="subcellular location">
    <subcellularLocation>
        <location evidence="1">Membrane</location>
        <topology evidence="1">Multi-pass membrane protein</topology>
    </subcellularLocation>
</comment>
<dbReference type="SUPFAM" id="SSF103473">
    <property type="entry name" value="MFS general substrate transporter"/>
    <property type="match status" value="1"/>
</dbReference>
<feature type="transmembrane region" description="Helical" evidence="8">
    <location>
        <begin position="89"/>
        <end position="112"/>
    </location>
</feature>
<dbReference type="AlphaFoldDB" id="A0A9W9PN63"/>
<dbReference type="CDD" id="cd17352">
    <property type="entry name" value="MFS_MCT_SLC16"/>
    <property type="match status" value="1"/>
</dbReference>
<dbReference type="PANTHER" id="PTHR11360">
    <property type="entry name" value="MONOCARBOXYLATE TRANSPORTER"/>
    <property type="match status" value="1"/>
</dbReference>
<sequence length="440" mass="47340">MPAHQTNSTSESTLAEARPGPDVEKSDDAAGPLSADIVADKAPDGGRDAWMVTFGTWWALFIAFGWTNSLGVFQNYYEKELLKAYSASTIAWIASTQIFMMYGGGIVFGKVFDHYGPRWLLYIGGFCHVFGLMMASISTDYYQIFLSQAICSAIGASAIYYASLGSLASWFQAKRATAFGLAASGASVGGVIFPVMVDRLIYRIGFGWTMRAVAFLILGGLVIVILTVKSRLTHSPKPIHVRQYTTPFTEIPFLLLVISLSLFSFGLFLPFNFITAQAQTLGMSPTLANYLVAILNATSVFGRIIPGLVADRLGRFNVMSVATLVSGILTFALWLPGRSNLTAILYAVFFGFFSGAYVSLTPALIAQLSPIQEIGVRTGALYFFVSIAVLTGSPIAGALVSVDKGNYGYLEIFAGATMCGGAILVVLTRVVQGGFKWQVL</sequence>
<evidence type="ECO:0000256" key="3">
    <source>
        <dbReference type="ARBA" id="ARBA00022448"/>
    </source>
</evidence>
<evidence type="ECO:0000313" key="11">
    <source>
        <dbReference type="Proteomes" id="UP001147746"/>
    </source>
</evidence>
<organism evidence="10 11">
    <name type="scientific">Penicillium atrosanguineum</name>
    <dbReference type="NCBI Taxonomy" id="1132637"/>
    <lineage>
        <taxon>Eukaryota</taxon>
        <taxon>Fungi</taxon>
        <taxon>Dikarya</taxon>
        <taxon>Ascomycota</taxon>
        <taxon>Pezizomycotina</taxon>
        <taxon>Eurotiomycetes</taxon>
        <taxon>Eurotiomycetidae</taxon>
        <taxon>Eurotiales</taxon>
        <taxon>Aspergillaceae</taxon>
        <taxon>Penicillium</taxon>
    </lineage>
</organism>
<keyword evidence="6 8" id="KW-0472">Membrane</keyword>
<feature type="domain" description="Major facilitator superfamily (MFS) profile" evidence="9">
    <location>
        <begin position="52"/>
        <end position="432"/>
    </location>
</feature>
<reference evidence="10" key="1">
    <citation type="submission" date="2022-12" db="EMBL/GenBank/DDBJ databases">
        <authorList>
            <person name="Petersen C."/>
        </authorList>
    </citation>
    <scope>NUCLEOTIDE SEQUENCE</scope>
    <source>
        <strain evidence="10">IBT 21472</strain>
    </source>
</reference>
<keyword evidence="3" id="KW-0813">Transport</keyword>
<dbReference type="GO" id="GO:0022857">
    <property type="term" value="F:transmembrane transporter activity"/>
    <property type="evidence" value="ECO:0007669"/>
    <property type="project" value="InterPro"/>
</dbReference>
<comment type="caution">
    <text evidence="10">The sequence shown here is derived from an EMBL/GenBank/DDBJ whole genome shotgun (WGS) entry which is preliminary data.</text>
</comment>
<protein>
    <submittedName>
        <fullName evidence="10">MFS general substrate transporter</fullName>
    </submittedName>
</protein>
<reference evidence="10" key="2">
    <citation type="journal article" date="2023" name="IMA Fungus">
        <title>Comparative genomic study of the Penicillium genus elucidates a diverse pangenome and 15 lateral gene transfer events.</title>
        <authorList>
            <person name="Petersen C."/>
            <person name="Sorensen T."/>
            <person name="Nielsen M.R."/>
            <person name="Sondergaard T.E."/>
            <person name="Sorensen J.L."/>
            <person name="Fitzpatrick D.A."/>
            <person name="Frisvad J.C."/>
            <person name="Nielsen K.L."/>
        </authorList>
    </citation>
    <scope>NUCLEOTIDE SEQUENCE</scope>
    <source>
        <strain evidence="10">IBT 21472</strain>
    </source>
</reference>
<feature type="transmembrane region" description="Helical" evidence="8">
    <location>
        <begin position="316"/>
        <end position="337"/>
    </location>
</feature>
<dbReference type="InterPro" id="IPR011701">
    <property type="entry name" value="MFS"/>
</dbReference>
<dbReference type="InterPro" id="IPR050327">
    <property type="entry name" value="Proton-linked_MCT"/>
</dbReference>
<feature type="transmembrane region" description="Helical" evidence="8">
    <location>
        <begin position="208"/>
        <end position="232"/>
    </location>
</feature>
<accession>A0A9W9PN63</accession>
<feature type="transmembrane region" description="Helical" evidence="8">
    <location>
        <begin position="412"/>
        <end position="431"/>
    </location>
</feature>
<evidence type="ECO:0000256" key="6">
    <source>
        <dbReference type="ARBA" id="ARBA00023136"/>
    </source>
</evidence>
<dbReference type="Proteomes" id="UP001147746">
    <property type="component" value="Unassembled WGS sequence"/>
</dbReference>
<dbReference type="PANTHER" id="PTHR11360:SF224">
    <property type="entry name" value="MAJOR FACILITATOR SUPERFAMILY (MFS) PROFILE DOMAIN-CONTAINING PROTEIN-RELATED"/>
    <property type="match status" value="1"/>
</dbReference>
<dbReference type="Gene3D" id="1.20.1250.20">
    <property type="entry name" value="MFS general substrate transporter like domains"/>
    <property type="match status" value="2"/>
</dbReference>
<proteinExistence type="inferred from homology"/>
<evidence type="ECO:0000256" key="1">
    <source>
        <dbReference type="ARBA" id="ARBA00004141"/>
    </source>
</evidence>
<feature type="transmembrane region" description="Helical" evidence="8">
    <location>
        <begin position="380"/>
        <end position="400"/>
    </location>
</feature>
<feature type="compositionally biased region" description="Polar residues" evidence="7">
    <location>
        <begin position="1"/>
        <end position="13"/>
    </location>
</feature>
<gene>
    <name evidence="10" type="ORF">N7476_009358</name>
</gene>
<keyword evidence="11" id="KW-1185">Reference proteome</keyword>